<dbReference type="GO" id="GO:0006508">
    <property type="term" value="P:proteolysis"/>
    <property type="evidence" value="ECO:0007669"/>
    <property type="project" value="UniProtKB-KW"/>
</dbReference>
<evidence type="ECO:0000256" key="2">
    <source>
        <dbReference type="ARBA" id="ARBA00005228"/>
    </source>
</evidence>
<dbReference type="InterPro" id="IPR029058">
    <property type="entry name" value="AB_hydrolase_fold"/>
</dbReference>
<keyword evidence="4" id="KW-0720">Serine protease</keyword>
<evidence type="ECO:0000256" key="3">
    <source>
        <dbReference type="ARBA" id="ARBA00016310"/>
    </source>
</evidence>
<evidence type="ECO:0000256" key="4">
    <source>
        <dbReference type="RuleBase" id="RU368024"/>
    </source>
</evidence>
<dbReference type="InterPro" id="IPR001375">
    <property type="entry name" value="Peptidase_S9_cat"/>
</dbReference>
<dbReference type="PANTHER" id="PTHR42881:SF2">
    <property type="entry name" value="PROLYL ENDOPEPTIDASE"/>
    <property type="match status" value="1"/>
</dbReference>
<dbReference type="WBParaSite" id="jg6806">
    <property type="protein sequence ID" value="jg6806"/>
    <property type="gene ID" value="jg6806"/>
</dbReference>
<proteinExistence type="inferred from homology"/>
<dbReference type="Proteomes" id="UP000887574">
    <property type="component" value="Unplaced"/>
</dbReference>
<comment type="catalytic activity">
    <reaction evidence="1">
        <text>Hydrolysis of Pro-|-Xaa &gt;&gt; Ala-|-Xaa in oligopeptides.</text>
        <dbReference type="EC" id="3.4.21.26"/>
    </reaction>
</comment>
<feature type="domain" description="Peptidase S9 prolyl oligopeptidase catalytic" evidence="5">
    <location>
        <begin position="5"/>
        <end position="90"/>
    </location>
</feature>
<dbReference type="PANTHER" id="PTHR42881">
    <property type="entry name" value="PROLYL ENDOPEPTIDASE"/>
    <property type="match status" value="1"/>
</dbReference>
<evidence type="ECO:0000313" key="6">
    <source>
        <dbReference type="Proteomes" id="UP000887574"/>
    </source>
</evidence>
<dbReference type="Gene3D" id="3.40.50.1820">
    <property type="entry name" value="alpha/beta hydrolase"/>
    <property type="match status" value="1"/>
</dbReference>
<dbReference type="GO" id="GO:0005829">
    <property type="term" value="C:cytosol"/>
    <property type="evidence" value="ECO:0007669"/>
    <property type="project" value="TreeGrafter"/>
</dbReference>
<dbReference type="InterPro" id="IPR002470">
    <property type="entry name" value="Peptidase_S9A"/>
</dbReference>
<dbReference type="Pfam" id="PF00326">
    <property type="entry name" value="Peptidase_S9"/>
    <property type="match status" value="1"/>
</dbReference>
<dbReference type="AlphaFoldDB" id="A0A915EM29"/>
<dbReference type="GO" id="GO:0004252">
    <property type="term" value="F:serine-type endopeptidase activity"/>
    <property type="evidence" value="ECO:0007669"/>
    <property type="project" value="UniProtKB-UniRule"/>
</dbReference>
<dbReference type="PRINTS" id="PR00862">
    <property type="entry name" value="PROLIGOPTASE"/>
</dbReference>
<dbReference type="InterPro" id="IPR051167">
    <property type="entry name" value="Prolyl_oligopep/macrocyclase"/>
</dbReference>
<keyword evidence="6" id="KW-1185">Reference proteome</keyword>
<reference evidence="7" key="1">
    <citation type="submission" date="2022-11" db="UniProtKB">
        <authorList>
            <consortium name="WormBaseParasite"/>
        </authorList>
    </citation>
    <scope>IDENTIFICATION</scope>
</reference>
<evidence type="ECO:0000313" key="7">
    <source>
        <dbReference type="WBParaSite" id="jg6806"/>
    </source>
</evidence>
<evidence type="ECO:0000256" key="1">
    <source>
        <dbReference type="ARBA" id="ARBA00001070"/>
    </source>
</evidence>
<dbReference type="SUPFAM" id="SSF53474">
    <property type="entry name" value="alpha/beta-Hydrolases"/>
    <property type="match status" value="1"/>
</dbReference>
<protein>
    <recommendedName>
        <fullName evidence="3 4">Prolyl endopeptidase</fullName>
        <ecNumber evidence="4">3.4.21.-</ecNumber>
    </recommendedName>
</protein>
<organism evidence="6 7">
    <name type="scientific">Ditylenchus dipsaci</name>
    <dbReference type="NCBI Taxonomy" id="166011"/>
    <lineage>
        <taxon>Eukaryota</taxon>
        <taxon>Metazoa</taxon>
        <taxon>Ecdysozoa</taxon>
        <taxon>Nematoda</taxon>
        <taxon>Chromadorea</taxon>
        <taxon>Rhabditida</taxon>
        <taxon>Tylenchina</taxon>
        <taxon>Tylenchomorpha</taxon>
        <taxon>Sphaerularioidea</taxon>
        <taxon>Anguinidae</taxon>
        <taxon>Anguininae</taxon>
        <taxon>Ditylenchus</taxon>
    </lineage>
</organism>
<keyword evidence="4" id="KW-0645">Protease</keyword>
<dbReference type="GO" id="GO:0070012">
    <property type="term" value="F:oligopeptidase activity"/>
    <property type="evidence" value="ECO:0007669"/>
    <property type="project" value="TreeGrafter"/>
</dbReference>
<sequence length="135" mass="15921">MIREALLDMLRFHKFNRGKELIEEHGNPDDANDFEFIYKYSPLHNIRLTKGVQWPSTLLMTGGHDDRVSPLHTLKYIAELYHFLKTEAADWQKNPVLGRIDVSEKDEEDPHGKMISEIVDMYCFLQRTLGMEWKD</sequence>
<name>A0A915EM29_9BILA</name>
<dbReference type="EC" id="3.4.21.-" evidence="4"/>
<evidence type="ECO:0000259" key="5">
    <source>
        <dbReference type="Pfam" id="PF00326"/>
    </source>
</evidence>
<accession>A0A915EM29</accession>
<comment type="similarity">
    <text evidence="2 4">Belongs to the peptidase S9A family.</text>
</comment>
<keyword evidence="4" id="KW-0378">Hydrolase</keyword>